<keyword evidence="3" id="KW-1185">Reference proteome</keyword>
<dbReference type="PANTHER" id="PTHR45763:SF21">
    <property type="entry name" value="ALPHA_BETA-HYDROLASES SUPERFAMILY PROTEIN"/>
    <property type="match status" value="1"/>
</dbReference>
<accession>A0AAD3SAU3</accession>
<dbReference type="EMBL" id="BSYO01000007">
    <property type="protein sequence ID" value="GMH07326.1"/>
    <property type="molecule type" value="Genomic_DNA"/>
</dbReference>
<dbReference type="SUPFAM" id="SSF53474">
    <property type="entry name" value="alpha/beta-Hydrolases"/>
    <property type="match status" value="1"/>
</dbReference>
<gene>
    <name evidence="2" type="ORF">Nepgr_009166</name>
</gene>
<proteinExistence type="predicted"/>
<dbReference type="Pfam" id="PF12146">
    <property type="entry name" value="Hydrolase_4"/>
    <property type="match status" value="1"/>
</dbReference>
<dbReference type="InterPro" id="IPR029058">
    <property type="entry name" value="AB_hydrolase_fold"/>
</dbReference>
<dbReference type="PANTHER" id="PTHR45763">
    <property type="entry name" value="HYDROLASE, ALPHA/BETA FOLD FAMILY PROTEIN, EXPRESSED-RELATED"/>
    <property type="match status" value="1"/>
</dbReference>
<sequence>MGSSHPVSLSSCVSARALTSSDNSQSKQHSSGSSSSLGNVFAGGDCICSCSLRMIKLSDGRHLAYREAGVSKEDAKYKIIVIHGFDSSKDLSLPVSQELVDELKIYLLYYDRAGYGESDPNPNRSVKSEAFDIQELADTLEIGSKFYVIALSMGAYAAWSCLKYIPQRLAGVSLVVPFVHYWWPCLPPSLSRAAFRRLLAQDQWTFRVAHYAPWLFYWWMTQKWFPSLSVMAGNLSIFCRQDLEILKKLSECPTVGQEKIRQQGVYESLHRDLIAGYAKWEFDPLDLENPFPNNEGSVHIWQGYEDKVIPFQLNCFLSEKLTWIQYHEVAEMGHLMIYERDICESIVKALLIG</sequence>
<name>A0AAD3SAU3_NEPGR</name>
<comment type="caution">
    <text evidence="2">The sequence shown here is derived from an EMBL/GenBank/DDBJ whole genome shotgun (WGS) entry which is preliminary data.</text>
</comment>
<dbReference type="AlphaFoldDB" id="A0AAD3SAU3"/>
<organism evidence="2 3">
    <name type="scientific">Nepenthes gracilis</name>
    <name type="common">Slender pitcher plant</name>
    <dbReference type="NCBI Taxonomy" id="150966"/>
    <lineage>
        <taxon>Eukaryota</taxon>
        <taxon>Viridiplantae</taxon>
        <taxon>Streptophyta</taxon>
        <taxon>Embryophyta</taxon>
        <taxon>Tracheophyta</taxon>
        <taxon>Spermatophyta</taxon>
        <taxon>Magnoliopsida</taxon>
        <taxon>eudicotyledons</taxon>
        <taxon>Gunneridae</taxon>
        <taxon>Pentapetalae</taxon>
        <taxon>Caryophyllales</taxon>
        <taxon>Nepenthaceae</taxon>
        <taxon>Nepenthes</taxon>
    </lineage>
</organism>
<dbReference type="InterPro" id="IPR022742">
    <property type="entry name" value="Hydrolase_4"/>
</dbReference>
<evidence type="ECO:0000313" key="2">
    <source>
        <dbReference type="EMBL" id="GMH07326.1"/>
    </source>
</evidence>
<evidence type="ECO:0000259" key="1">
    <source>
        <dbReference type="Pfam" id="PF12146"/>
    </source>
</evidence>
<evidence type="ECO:0000313" key="3">
    <source>
        <dbReference type="Proteomes" id="UP001279734"/>
    </source>
</evidence>
<protein>
    <recommendedName>
        <fullName evidence="1">Serine aminopeptidase S33 domain-containing protein</fullName>
    </recommendedName>
</protein>
<dbReference type="Proteomes" id="UP001279734">
    <property type="component" value="Unassembled WGS sequence"/>
</dbReference>
<feature type="domain" description="Serine aminopeptidase S33" evidence="1">
    <location>
        <begin position="75"/>
        <end position="341"/>
    </location>
</feature>
<dbReference type="FunFam" id="3.40.50.1820:FF:000270">
    <property type="entry name" value="Alpha/beta-Hydrolases superfamily protein"/>
    <property type="match status" value="1"/>
</dbReference>
<dbReference type="Gene3D" id="3.40.50.1820">
    <property type="entry name" value="alpha/beta hydrolase"/>
    <property type="match status" value="1"/>
</dbReference>
<reference evidence="2" key="1">
    <citation type="submission" date="2023-05" db="EMBL/GenBank/DDBJ databases">
        <title>Nepenthes gracilis genome sequencing.</title>
        <authorList>
            <person name="Fukushima K."/>
        </authorList>
    </citation>
    <scope>NUCLEOTIDE SEQUENCE</scope>
    <source>
        <strain evidence="2">SING2019-196</strain>
    </source>
</reference>